<reference evidence="2" key="1">
    <citation type="journal article" date="2016" name="Nat. Genet.">
        <title>A high-quality carrot genome assembly provides new insights into carotenoid accumulation and asterid genome evolution.</title>
        <authorList>
            <person name="Iorizzo M."/>
            <person name="Ellison S."/>
            <person name="Senalik D."/>
            <person name="Zeng P."/>
            <person name="Satapoomin P."/>
            <person name="Huang J."/>
            <person name="Bowman M."/>
            <person name="Iovene M."/>
            <person name="Sanseverino W."/>
            <person name="Cavagnaro P."/>
            <person name="Yildiz M."/>
            <person name="Macko-Podgorni A."/>
            <person name="Moranska E."/>
            <person name="Grzebelus E."/>
            <person name="Grzebelus D."/>
            <person name="Ashrafi H."/>
            <person name="Zheng Z."/>
            <person name="Cheng S."/>
            <person name="Spooner D."/>
            <person name="Van Deynze A."/>
            <person name="Simon P."/>
        </authorList>
    </citation>
    <scope>NUCLEOTIDE SEQUENCE [LARGE SCALE GENOMIC DNA]</scope>
    <source>
        <tissue evidence="2">Leaf</tissue>
    </source>
</reference>
<dbReference type="Gramene" id="KZN11169">
    <property type="protein sequence ID" value="KZN11169"/>
    <property type="gene ID" value="DCAR_003825"/>
</dbReference>
<protein>
    <submittedName>
        <fullName evidence="2">Uncharacterized protein</fullName>
    </submittedName>
</protein>
<accession>A0A166IIP2</accession>
<organism evidence="2">
    <name type="scientific">Daucus carota subsp. sativus</name>
    <name type="common">Carrot</name>
    <dbReference type="NCBI Taxonomy" id="79200"/>
    <lineage>
        <taxon>Eukaryota</taxon>
        <taxon>Viridiplantae</taxon>
        <taxon>Streptophyta</taxon>
        <taxon>Embryophyta</taxon>
        <taxon>Tracheophyta</taxon>
        <taxon>Spermatophyta</taxon>
        <taxon>Magnoliopsida</taxon>
        <taxon>eudicotyledons</taxon>
        <taxon>Gunneridae</taxon>
        <taxon>Pentapetalae</taxon>
        <taxon>asterids</taxon>
        <taxon>campanulids</taxon>
        <taxon>Apiales</taxon>
        <taxon>Apiaceae</taxon>
        <taxon>Apioideae</taxon>
        <taxon>Scandiceae</taxon>
        <taxon>Daucinae</taxon>
        <taxon>Daucus</taxon>
        <taxon>Daucus sect. Daucus</taxon>
    </lineage>
</organism>
<name>A0A166IIP2_DAUCS</name>
<evidence type="ECO:0000313" key="2">
    <source>
        <dbReference type="EMBL" id="KZN11169.1"/>
    </source>
</evidence>
<gene>
    <name evidence="2" type="ORF">DCAR_003825</name>
    <name evidence="3" type="ORF">DCAR_0104061</name>
</gene>
<dbReference type="EMBL" id="LNRQ01000001">
    <property type="protein sequence ID" value="KZN11169.1"/>
    <property type="molecule type" value="Genomic_DNA"/>
</dbReference>
<reference evidence="3" key="2">
    <citation type="submission" date="2022-03" db="EMBL/GenBank/DDBJ databases">
        <title>Draft title - Genomic analysis of global carrot germplasm unveils the trajectory of domestication and the origin of high carotenoid orange carrot.</title>
        <authorList>
            <person name="Iorizzo M."/>
            <person name="Ellison S."/>
            <person name="Senalik D."/>
            <person name="Macko-Podgorni A."/>
            <person name="Grzebelus D."/>
            <person name="Bostan H."/>
            <person name="Rolling W."/>
            <person name="Curaba J."/>
            <person name="Simon P."/>
        </authorList>
    </citation>
    <scope>NUCLEOTIDE SEQUENCE</scope>
    <source>
        <tissue evidence="3">Leaf</tissue>
    </source>
</reference>
<evidence type="ECO:0000313" key="3">
    <source>
        <dbReference type="EMBL" id="WOG84876.1"/>
    </source>
</evidence>
<sequence>MASQCSSTMLKAIFLLSFLVATALIGTSEARQLTEKPEENAGHAAKVMEPKENDAVAHVTQTSEGPSSPSFPFNIPPFPRLQIPGLPPCPLPTFPFPLLGGAPPPPRN</sequence>
<evidence type="ECO:0000256" key="1">
    <source>
        <dbReference type="SAM" id="SignalP"/>
    </source>
</evidence>
<feature type="chain" id="PRO_5010064588" evidence="1">
    <location>
        <begin position="31"/>
        <end position="108"/>
    </location>
</feature>
<keyword evidence="4" id="KW-1185">Reference proteome</keyword>
<feature type="signal peptide" evidence="1">
    <location>
        <begin position="1"/>
        <end position="30"/>
    </location>
</feature>
<keyword evidence="1" id="KW-0732">Signal</keyword>
<dbReference type="Gramene" id="KZN11170">
    <property type="protein sequence ID" value="KZN11170"/>
    <property type="gene ID" value="DCAR_003826"/>
</dbReference>
<dbReference type="Proteomes" id="UP000077755">
    <property type="component" value="Chromosome 1"/>
</dbReference>
<evidence type="ECO:0000313" key="4">
    <source>
        <dbReference type="Proteomes" id="UP000077755"/>
    </source>
</evidence>
<dbReference type="AlphaFoldDB" id="A0A166IIP2"/>
<dbReference type="EMBL" id="CP093343">
    <property type="protein sequence ID" value="WOG84876.1"/>
    <property type="molecule type" value="Genomic_DNA"/>
</dbReference>
<proteinExistence type="predicted"/>